<dbReference type="Proteomes" id="UP000268007">
    <property type="component" value="Unassembled WGS sequence"/>
</dbReference>
<dbReference type="Pfam" id="PF11751">
    <property type="entry name" value="PorP_SprF"/>
    <property type="match status" value="1"/>
</dbReference>
<proteinExistence type="predicted"/>
<organism evidence="2 3">
    <name type="scientific">Mucilaginibacter gracilis</name>
    <dbReference type="NCBI Taxonomy" id="423350"/>
    <lineage>
        <taxon>Bacteria</taxon>
        <taxon>Pseudomonadati</taxon>
        <taxon>Bacteroidota</taxon>
        <taxon>Sphingobacteriia</taxon>
        <taxon>Sphingobacteriales</taxon>
        <taxon>Sphingobacteriaceae</taxon>
        <taxon>Mucilaginibacter</taxon>
    </lineage>
</organism>
<evidence type="ECO:0000313" key="3">
    <source>
        <dbReference type="Proteomes" id="UP000268007"/>
    </source>
</evidence>
<feature type="chain" id="PRO_5019860172" evidence="1">
    <location>
        <begin position="24"/>
        <end position="346"/>
    </location>
</feature>
<dbReference type="AlphaFoldDB" id="A0A495J2F6"/>
<dbReference type="RefSeq" id="WP_121198543.1">
    <property type="nucleotide sequence ID" value="NZ_RBKU01000001.1"/>
</dbReference>
<reference evidence="2 3" key="1">
    <citation type="submission" date="2018-10" db="EMBL/GenBank/DDBJ databases">
        <title>Genomic Encyclopedia of Archaeal and Bacterial Type Strains, Phase II (KMG-II): from individual species to whole genera.</title>
        <authorList>
            <person name="Goeker M."/>
        </authorList>
    </citation>
    <scope>NUCLEOTIDE SEQUENCE [LARGE SCALE GENOMIC DNA]</scope>
    <source>
        <strain evidence="2 3">DSM 18602</strain>
    </source>
</reference>
<feature type="signal peptide" evidence="1">
    <location>
        <begin position="1"/>
        <end position="23"/>
    </location>
</feature>
<dbReference type="EMBL" id="RBKU01000001">
    <property type="protein sequence ID" value="RKR83003.1"/>
    <property type="molecule type" value="Genomic_DNA"/>
</dbReference>
<sequence length="346" mass="38571">MRDFKKLFLLVFMLVAASRSGFAQDHMYSQFFNSPVYLNPALNGQFEGDLRMNFIYRNQWTGSPGNLTYYTASIDLKIPQFGGGVGLMFTRASEGTAYLNTNNIAGIYSYSVGSDNFILSFGLQAGFTNRTVDWSKLVFSDQIDSRLGYIPGTPTSAETPLFNNKYYFDSGLGVNLVTGNLMVGTSLQHINQPNESFTGAPVKVPVRYNAHVSYRLDLNPSDNMEESEKSFVIPSVVFYKQTVFQSVSVGAQYKHKNINFGLWYRNSGGIDGPNSVVLSLIFDLNINRDTGEKVRLGVDHDMSFSGINYSNTSGTTEGSLSYETTLPSRSGNSDKFDNSRQCYHFY</sequence>
<dbReference type="InterPro" id="IPR019861">
    <property type="entry name" value="PorP/SprF_Bacteroidetes"/>
</dbReference>
<accession>A0A495J2F6</accession>
<name>A0A495J2F6_9SPHI</name>
<keyword evidence="1" id="KW-0732">Signal</keyword>
<comment type="caution">
    <text evidence="2">The sequence shown here is derived from an EMBL/GenBank/DDBJ whole genome shotgun (WGS) entry which is preliminary data.</text>
</comment>
<protein>
    <submittedName>
        <fullName evidence="2">Type IX secretion system PorP/SprF family membrane protein</fullName>
    </submittedName>
</protein>
<dbReference type="OrthoDB" id="1186563at2"/>
<evidence type="ECO:0000313" key="2">
    <source>
        <dbReference type="EMBL" id="RKR83003.1"/>
    </source>
</evidence>
<evidence type="ECO:0000256" key="1">
    <source>
        <dbReference type="SAM" id="SignalP"/>
    </source>
</evidence>
<dbReference type="NCBIfam" id="TIGR03519">
    <property type="entry name" value="T9SS_PorP_fam"/>
    <property type="match status" value="1"/>
</dbReference>
<keyword evidence="3" id="KW-1185">Reference proteome</keyword>
<gene>
    <name evidence="2" type="ORF">BDD43_3203</name>
</gene>